<evidence type="ECO:0000256" key="2">
    <source>
        <dbReference type="ARBA" id="ARBA00023125"/>
    </source>
</evidence>
<organism evidence="7 8">
    <name type="scientific">Oryza meyeriana var. granulata</name>
    <dbReference type="NCBI Taxonomy" id="110450"/>
    <lineage>
        <taxon>Eukaryota</taxon>
        <taxon>Viridiplantae</taxon>
        <taxon>Streptophyta</taxon>
        <taxon>Embryophyta</taxon>
        <taxon>Tracheophyta</taxon>
        <taxon>Spermatophyta</taxon>
        <taxon>Magnoliopsida</taxon>
        <taxon>Liliopsida</taxon>
        <taxon>Poales</taxon>
        <taxon>Poaceae</taxon>
        <taxon>BOP clade</taxon>
        <taxon>Oryzoideae</taxon>
        <taxon>Oryzeae</taxon>
        <taxon>Oryzinae</taxon>
        <taxon>Oryza</taxon>
        <taxon>Oryza meyeriana</taxon>
    </lineage>
</organism>
<dbReference type="Proteomes" id="UP000479710">
    <property type="component" value="Unassembled WGS sequence"/>
</dbReference>
<dbReference type="GO" id="GO:0003677">
    <property type="term" value="F:DNA binding"/>
    <property type="evidence" value="ECO:0007669"/>
    <property type="project" value="UniProtKB-KW"/>
</dbReference>
<dbReference type="SUPFAM" id="SSF101941">
    <property type="entry name" value="NAC domain"/>
    <property type="match status" value="1"/>
</dbReference>
<dbReference type="PROSITE" id="PS51005">
    <property type="entry name" value="NAC"/>
    <property type="match status" value="1"/>
</dbReference>
<dbReference type="EMBL" id="SPHZ02000007">
    <property type="protein sequence ID" value="KAF0908178.1"/>
    <property type="molecule type" value="Genomic_DNA"/>
</dbReference>
<keyword evidence="4" id="KW-0539">Nucleus</keyword>
<keyword evidence="8" id="KW-1185">Reference proteome</keyword>
<sequence length="196" mass="20611">MEMAPLADPAVEDFPIPFLPQDSELLDCLLRPKIAGDRIDSRFTALVHDADVYSLPPDQLAARHEGAPGSDGDKVWYFFSGAGSSRGGGGRRARTVGGDGSKRWCSVGSKKKVEGGVPGGGYCQKLRYKEKTASGVVAPGWTMVEYGVAQELAGGADLVLCKIFRSPRAARSESDSSTSASASPSCSGGRKRKAAE</sequence>
<dbReference type="Pfam" id="PF02365">
    <property type="entry name" value="NAM"/>
    <property type="match status" value="1"/>
</dbReference>
<dbReference type="GO" id="GO:0006355">
    <property type="term" value="P:regulation of DNA-templated transcription"/>
    <property type="evidence" value="ECO:0007669"/>
    <property type="project" value="InterPro"/>
</dbReference>
<dbReference type="PANTHER" id="PTHR31719:SF243">
    <property type="entry name" value="NAC DOMAIN-CONTAINING PROTEIN"/>
    <property type="match status" value="1"/>
</dbReference>
<gene>
    <name evidence="7" type="ORF">E2562_023808</name>
</gene>
<feature type="compositionally biased region" description="Low complexity" evidence="5">
    <location>
        <begin position="175"/>
        <end position="187"/>
    </location>
</feature>
<evidence type="ECO:0000313" key="7">
    <source>
        <dbReference type="EMBL" id="KAF0908178.1"/>
    </source>
</evidence>
<evidence type="ECO:0000256" key="1">
    <source>
        <dbReference type="ARBA" id="ARBA00023015"/>
    </source>
</evidence>
<keyword evidence="1" id="KW-0805">Transcription regulation</keyword>
<proteinExistence type="predicted"/>
<dbReference type="AlphaFoldDB" id="A0A6G1D5Z4"/>
<evidence type="ECO:0000313" key="8">
    <source>
        <dbReference type="Proteomes" id="UP000479710"/>
    </source>
</evidence>
<reference evidence="7 8" key="1">
    <citation type="submission" date="2019-11" db="EMBL/GenBank/DDBJ databases">
        <title>Whole genome sequence of Oryza granulata.</title>
        <authorList>
            <person name="Li W."/>
        </authorList>
    </citation>
    <scope>NUCLEOTIDE SEQUENCE [LARGE SCALE GENOMIC DNA]</scope>
    <source>
        <strain evidence="8">cv. Menghai</strain>
        <tissue evidence="7">Leaf</tissue>
    </source>
</reference>
<feature type="region of interest" description="Disordered" evidence="5">
    <location>
        <begin position="168"/>
        <end position="196"/>
    </location>
</feature>
<dbReference type="Gene3D" id="2.170.150.80">
    <property type="entry name" value="NAC domain"/>
    <property type="match status" value="1"/>
</dbReference>
<comment type="caution">
    <text evidence="7">The sequence shown here is derived from an EMBL/GenBank/DDBJ whole genome shotgun (WGS) entry which is preliminary data.</text>
</comment>
<protein>
    <recommendedName>
        <fullName evidence="6">NAC domain-containing protein</fullName>
    </recommendedName>
</protein>
<dbReference type="InterPro" id="IPR003441">
    <property type="entry name" value="NAC-dom"/>
</dbReference>
<keyword evidence="3" id="KW-0804">Transcription</keyword>
<keyword evidence="2" id="KW-0238">DNA-binding</keyword>
<evidence type="ECO:0000259" key="6">
    <source>
        <dbReference type="PROSITE" id="PS51005"/>
    </source>
</evidence>
<dbReference type="InterPro" id="IPR036093">
    <property type="entry name" value="NAC_dom_sf"/>
</dbReference>
<evidence type="ECO:0000256" key="4">
    <source>
        <dbReference type="ARBA" id="ARBA00023242"/>
    </source>
</evidence>
<dbReference type="OrthoDB" id="693762at2759"/>
<dbReference type="PANTHER" id="PTHR31719">
    <property type="entry name" value="NAC TRANSCRIPTION FACTOR 56"/>
    <property type="match status" value="1"/>
</dbReference>
<accession>A0A6G1D5Z4</accession>
<evidence type="ECO:0000256" key="5">
    <source>
        <dbReference type="SAM" id="MobiDB-lite"/>
    </source>
</evidence>
<evidence type="ECO:0000256" key="3">
    <source>
        <dbReference type="ARBA" id="ARBA00023163"/>
    </source>
</evidence>
<name>A0A6G1D5Z4_9ORYZ</name>
<feature type="domain" description="NAC" evidence="6">
    <location>
        <begin position="12"/>
        <end position="166"/>
    </location>
</feature>